<comment type="caution">
    <text evidence="7">The sequence shown here is derived from an EMBL/GenBank/DDBJ whole genome shotgun (WGS) entry which is preliminary data.</text>
</comment>
<evidence type="ECO:0000256" key="5">
    <source>
        <dbReference type="ARBA" id="ARBA00023136"/>
    </source>
</evidence>
<accession>A0A9W8VA84</accession>
<dbReference type="AlphaFoldDB" id="A0A9W8VA84"/>
<dbReference type="PANTHER" id="PTHR45649">
    <property type="entry name" value="AMINO-ACID PERMEASE BAT1"/>
    <property type="match status" value="1"/>
</dbReference>
<dbReference type="GO" id="GO:0022857">
    <property type="term" value="F:transmembrane transporter activity"/>
    <property type="evidence" value="ECO:0007669"/>
    <property type="project" value="InterPro"/>
</dbReference>
<feature type="transmembrane region" description="Helical" evidence="6">
    <location>
        <begin position="76"/>
        <end position="97"/>
    </location>
</feature>
<protein>
    <recommendedName>
        <fullName evidence="9">Amino acid permease</fullName>
    </recommendedName>
</protein>
<sequence length="190" mass="20931">MAAMPIFIAVAASLAAMTSVSRTLWAFARDEATPFDKHLSKVDHNLKVPTNAIITVCIFQALLGLIYLGSPAAFNAVLSMAIVGMYLSYILPIAYMALYGRKDTPADKHGHFNLGKYVGPIFNWISMLWIILIIIFSTFPIELPVTAQNMNYAAVVMFAWILFGALYYATTGKNKFKVPEPSMPISFGIP</sequence>
<evidence type="ECO:0000256" key="6">
    <source>
        <dbReference type="SAM" id="Phobius"/>
    </source>
</evidence>
<feature type="transmembrane region" description="Helical" evidence="6">
    <location>
        <begin position="151"/>
        <end position="169"/>
    </location>
</feature>
<keyword evidence="3 6" id="KW-0812">Transmembrane</keyword>
<name>A0A9W8VA84_9HYPO</name>
<gene>
    <name evidence="7" type="ORF">NW762_011030</name>
</gene>
<evidence type="ECO:0000256" key="1">
    <source>
        <dbReference type="ARBA" id="ARBA00004141"/>
    </source>
</evidence>
<keyword evidence="4 6" id="KW-1133">Transmembrane helix</keyword>
<evidence type="ECO:0000256" key="4">
    <source>
        <dbReference type="ARBA" id="ARBA00022989"/>
    </source>
</evidence>
<dbReference type="PANTHER" id="PTHR45649:SF14">
    <property type="entry name" value="GABA PERMEASE"/>
    <property type="match status" value="1"/>
</dbReference>
<evidence type="ECO:0000256" key="2">
    <source>
        <dbReference type="ARBA" id="ARBA00022448"/>
    </source>
</evidence>
<feature type="transmembrane region" description="Helical" evidence="6">
    <location>
        <begin position="52"/>
        <end position="69"/>
    </location>
</feature>
<comment type="subcellular location">
    <subcellularLocation>
        <location evidence="1">Membrane</location>
        <topology evidence="1">Multi-pass membrane protein</topology>
    </subcellularLocation>
</comment>
<evidence type="ECO:0000313" key="8">
    <source>
        <dbReference type="Proteomes" id="UP001152049"/>
    </source>
</evidence>
<evidence type="ECO:0008006" key="9">
    <source>
        <dbReference type="Google" id="ProtNLM"/>
    </source>
</evidence>
<proteinExistence type="predicted"/>
<dbReference type="OrthoDB" id="3257095at2759"/>
<reference evidence="7" key="1">
    <citation type="submission" date="2022-09" db="EMBL/GenBank/DDBJ databases">
        <title>Fusarium specimens isolated from Avocado Roots.</title>
        <authorList>
            <person name="Stajich J."/>
            <person name="Roper C."/>
            <person name="Heimlech-Rivalta G."/>
        </authorList>
    </citation>
    <scope>NUCLEOTIDE SEQUENCE</scope>
    <source>
        <strain evidence="7">CF00136</strain>
    </source>
</reference>
<dbReference type="InterPro" id="IPR002293">
    <property type="entry name" value="AA/rel_permease1"/>
</dbReference>
<evidence type="ECO:0000313" key="7">
    <source>
        <dbReference type="EMBL" id="KAJ4252429.1"/>
    </source>
</evidence>
<keyword evidence="5 6" id="KW-0472">Membrane</keyword>
<dbReference type="Proteomes" id="UP001152049">
    <property type="component" value="Unassembled WGS sequence"/>
</dbReference>
<evidence type="ECO:0000256" key="3">
    <source>
        <dbReference type="ARBA" id="ARBA00022692"/>
    </source>
</evidence>
<dbReference type="GO" id="GO:0016020">
    <property type="term" value="C:membrane"/>
    <property type="evidence" value="ECO:0007669"/>
    <property type="project" value="UniProtKB-SubCell"/>
</dbReference>
<organism evidence="7 8">
    <name type="scientific">Fusarium torreyae</name>
    <dbReference type="NCBI Taxonomy" id="1237075"/>
    <lineage>
        <taxon>Eukaryota</taxon>
        <taxon>Fungi</taxon>
        <taxon>Dikarya</taxon>
        <taxon>Ascomycota</taxon>
        <taxon>Pezizomycotina</taxon>
        <taxon>Sordariomycetes</taxon>
        <taxon>Hypocreomycetidae</taxon>
        <taxon>Hypocreales</taxon>
        <taxon>Nectriaceae</taxon>
        <taxon>Fusarium</taxon>
    </lineage>
</organism>
<keyword evidence="8" id="KW-1185">Reference proteome</keyword>
<dbReference type="Gene3D" id="1.20.1740.10">
    <property type="entry name" value="Amino acid/polyamine transporter I"/>
    <property type="match status" value="1"/>
</dbReference>
<feature type="transmembrane region" description="Helical" evidence="6">
    <location>
        <begin position="117"/>
        <end position="139"/>
    </location>
</feature>
<dbReference type="Pfam" id="PF13520">
    <property type="entry name" value="AA_permease_2"/>
    <property type="match status" value="1"/>
</dbReference>
<dbReference type="EMBL" id="JAOQAZ010000026">
    <property type="protein sequence ID" value="KAJ4252429.1"/>
    <property type="molecule type" value="Genomic_DNA"/>
</dbReference>
<keyword evidence="2" id="KW-0813">Transport</keyword>